<dbReference type="HOGENOM" id="CLU_3119287_0_0_6"/>
<gene>
    <name evidence="1" type="ORF">LDG_7239</name>
</gene>
<reference evidence="1 2" key="1">
    <citation type="journal article" date="2011" name="BMC Genomics">
        <title>Insight into cross-talk between intra-amoebal pathogens.</title>
        <authorList>
            <person name="Gimenez G."/>
            <person name="Bertelli C."/>
            <person name="Moliner C."/>
            <person name="Robert C."/>
            <person name="Raoult D."/>
            <person name="Fournier P.E."/>
            <person name="Greub G."/>
        </authorList>
    </citation>
    <scope>NUCLEOTIDE SEQUENCE [LARGE SCALE GENOMIC DNA]</scope>
    <source>
        <strain evidence="1 2">LLAP12</strain>
    </source>
</reference>
<dbReference type="EMBL" id="JH413825">
    <property type="protein sequence ID" value="EHL30753.1"/>
    <property type="molecule type" value="Genomic_DNA"/>
</dbReference>
<evidence type="ECO:0000313" key="1">
    <source>
        <dbReference type="EMBL" id="EHL30753.1"/>
    </source>
</evidence>
<dbReference type="InParanoid" id="G9EPQ1"/>
<keyword evidence="2" id="KW-1185">Reference proteome</keyword>
<proteinExistence type="predicted"/>
<dbReference type="Proteomes" id="UP000002770">
    <property type="component" value="Unassembled WGS sequence"/>
</dbReference>
<organism evidence="1 2">
    <name type="scientific">Legionella drancourtii LLAP12</name>
    <dbReference type="NCBI Taxonomy" id="658187"/>
    <lineage>
        <taxon>Bacteria</taxon>
        <taxon>Pseudomonadati</taxon>
        <taxon>Pseudomonadota</taxon>
        <taxon>Gammaproteobacteria</taxon>
        <taxon>Legionellales</taxon>
        <taxon>Legionellaceae</taxon>
        <taxon>Legionella</taxon>
    </lineage>
</organism>
<name>G9EPQ1_9GAMM</name>
<protein>
    <submittedName>
        <fullName evidence="1">Uncharacterized protein</fullName>
    </submittedName>
</protein>
<evidence type="ECO:0000313" key="2">
    <source>
        <dbReference type="Proteomes" id="UP000002770"/>
    </source>
</evidence>
<dbReference type="PROSITE" id="PS51257">
    <property type="entry name" value="PROKAR_LIPOPROTEIN"/>
    <property type="match status" value="1"/>
</dbReference>
<dbReference type="eggNOG" id="ENOG503124U">
    <property type="taxonomic scope" value="Bacteria"/>
</dbReference>
<sequence>MAMKAKNQQIILAALITTSIAFTFTGCSDSDSQPKSKIQIPNLYRTRKPI</sequence>
<accession>G9EPQ1</accession>
<dbReference type="AlphaFoldDB" id="G9EPQ1"/>